<dbReference type="EC" id="3.4.13.22" evidence="9"/>
<evidence type="ECO:0000256" key="2">
    <source>
        <dbReference type="ARBA" id="ARBA00022670"/>
    </source>
</evidence>
<sequence length="226" mass="25997">MRKIGLFLSLTASLILFGFQTSQNPYGLYVEGPEIYLKSIKTNPNTTLVDLKKFIPDLVLDIKYATKDNFMGREMYKQARAFARKPVAERLLIIQKKLKEKGLGLKIFDAYRPYSITIAFYNESKDKNFVADPKFGSKHNRGCAIDLTLIDLKTGKELIMPTPYDSFKAAAAADYEPVSAIARKNRTTLIQIMESNGFKVLENEWWHFDFIGWKNYPLMDIPFEKL</sequence>
<evidence type="ECO:0000256" key="8">
    <source>
        <dbReference type="ARBA" id="ARBA00023316"/>
    </source>
</evidence>
<dbReference type="EMBL" id="JAZDQU010000001">
    <property type="protein sequence ID" value="MEE1884443.1"/>
    <property type="molecule type" value="Genomic_DNA"/>
</dbReference>
<keyword evidence="7 9" id="KW-0482">Metalloprotease</keyword>
<feature type="binding site" evidence="9">
    <location>
        <position position="139"/>
    </location>
    <ligand>
        <name>Zn(2+)</name>
        <dbReference type="ChEBI" id="CHEBI:29105"/>
        <note>catalytic</note>
    </ligand>
</feature>
<dbReference type="InterPro" id="IPR009045">
    <property type="entry name" value="Zn_M74/Hedgehog-like"/>
</dbReference>
<feature type="binding site" evidence="9">
    <location>
        <position position="207"/>
    </location>
    <ligand>
        <name>Zn(2+)</name>
        <dbReference type="ChEBI" id="CHEBI:29105"/>
        <note>catalytic</note>
    </ligand>
</feature>
<evidence type="ECO:0000256" key="1">
    <source>
        <dbReference type="ARBA" id="ARBA00001362"/>
    </source>
</evidence>
<keyword evidence="12" id="KW-1185">Reference proteome</keyword>
<evidence type="ECO:0000256" key="6">
    <source>
        <dbReference type="ARBA" id="ARBA00022997"/>
    </source>
</evidence>
<comment type="similarity">
    <text evidence="9">Belongs to the peptidase M15D family.</text>
</comment>
<dbReference type="HAMAP" id="MF_01924">
    <property type="entry name" value="A_A_dipeptidase"/>
    <property type="match status" value="1"/>
</dbReference>
<keyword evidence="5 9" id="KW-0862">Zinc</keyword>
<dbReference type="RefSeq" id="WP_330145358.1">
    <property type="nucleotide sequence ID" value="NZ_JAZDQU010000001.1"/>
</dbReference>
<proteinExistence type="inferred from homology"/>
<keyword evidence="8" id="KW-0961">Cell wall biogenesis/degradation</keyword>
<evidence type="ECO:0000256" key="5">
    <source>
        <dbReference type="ARBA" id="ARBA00022833"/>
    </source>
</evidence>
<evidence type="ECO:0000313" key="11">
    <source>
        <dbReference type="EMBL" id="MEE1884443.1"/>
    </source>
</evidence>
<comment type="catalytic activity">
    <reaction evidence="1 9">
        <text>D-alanyl-D-alanine + H2O = 2 D-alanine</text>
        <dbReference type="Rhea" id="RHEA:20661"/>
        <dbReference type="ChEBI" id="CHEBI:15377"/>
        <dbReference type="ChEBI" id="CHEBI:57416"/>
        <dbReference type="ChEBI" id="CHEBI:57822"/>
        <dbReference type="EC" id="3.4.13.22"/>
    </reaction>
</comment>
<dbReference type="Pfam" id="PF01427">
    <property type="entry name" value="Peptidase_M15"/>
    <property type="match status" value="1"/>
</dbReference>
<dbReference type="Proteomes" id="UP001337681">
    <property type="component" value="Unassembled WGS sequence"/>
</dbReference>
<keyword evidence="6 9" id="KW-0224">Dipeptidase</keyword>
<dbReference type="InterPro" id="IPR000755">
    <property type="entry name" value="A_A_dipeptidase"/>
</dbReference>
<feature type="active site" description="Proton donor/acceptor" evidence="9">
    <location>
        <position position="204"/>
    </location>
</feature>
<protein>
    <recommendedName>
        <fullName evidence="9">D-alanyl-D-alanine dipeptidase</fullName>
        <shortName evidence="9">D-Ala-D-Ala dipeptidase</shortName>
        <ecNumber evidence="9">3.4.13.22</ecNumber>
    </recommendedName>
</protein>
<evidence type="ECO:0000313" key="12">
    <source>
        <dbReference type="Proteomes" id="UP001337681"/>
    </source>
</evidence>
<keyword evidence="10" id="KW-0732">Signal</keyword>
<keyword evidence="4 9" id="KW-0378">Hydrolase</keyword>
<evidence type="ECO:0000256" key="7">
    <source>
        <dbReference type="ARBA" id="ARBA00023049"/>
    </source>
</evidence>
<dbReference type="SUPFAM" id="SSF55166">
    <property type="entry name" value="Hedgehog/DD-peptidase"/>
    <property type="match status" value="1"/>
</dbReference>
<keyword evidence="3 9" id="KW-0479">Metal-binding</keyword>
<keyword evidence="2 9" id="KW-0645">Protease</keyword>
<comment type="cofactor">
    <cofactor evidence="9">
        <name>Zn(2+)</name>
        <dbReference type="ChEBI" id="CHEBI:29105"/>
    </cofactor>
    <text evidence="9">Binds 1 zinc ion per subunit.</text>
</comment>
<evidence type="ECO:0000256" key="4">
    <source>
        <dbReference type="ARBA" id="ARBA00022801"/>
    </source>
</evidence>
<evidence type="ECO:0000256" key="10">
    <source>
        <dbReference type="SAM" id="SignalP"/>
    </source>
</evidence>
<dbReference type="PANTHER" id="PTHR43126:SF1">
    <property type="entry name" value="D-ALANYL-D-ALANINE DIPEPTIDASE"/>
    <property type="match status" value="1"/>
</dbReference>
<feature type="binding site" evidence="9">
    <location>
        <position position="146"/>
    </location>
    <ligand>
        <name>Zn(2+)</name>
        <dbReference type="ChEBI" id="CHEBI:29105"/>
        <note>catalytic</note>
    </ligand>
</feature>
<feature type="signal peptide" evidence="10">
    <location>
        <begin position="1"/>
        <end position="18"/>
    </location>
</feature>
<gene>
    <name evidence="11" type="ORF">VRU49_03315</name>
</gene>
<name>A0ABU7GZD9_9SPHI</name>
<comment type="caution">
    <text evidence="11">The sequence shown here is derived from an EMBL/GenBank/DDBJ whole genome shotgun (WGS) entry which is preliminary data.</text>
</comment>
<dbReference type="PANTHER" id="PTHR43126">
    <property type="entry name" value="D-ALANYL-D-ALANINE DIPEPTIDASE"/>
    <property type="match status" value="1"/>
</dbReference>
<evidence type="ECO:0000256" key="3">
    <source>
        <dbReference type="ARBA" id="ARBA00022723"/>
    </source>
</evidence>
<dbReference type="CDD" id="cd14840">
    <property type="entry name" value="D-Ala-D-Ala_dipeptidase_Aad"/>
    <property type="match status" value="1"/>
</dbReference>
<organism evidence="11 12">
    <name type="scientific">Pedobacter flavus</name>
    <dbReference type="NCBI Taxonomy" id="3113906"/>
    <lineage>
        <taxon>Bacteria</taxon>
        <taxon>Pseudomonadati</taxon>
        <taxon>Bacteroidota</taxon>
        <taxon>Sphingobacteriia</taxon>
        <taxon>Sphingobacteriales</taxon>
        <taxon>Sphingobacteriaceae</taxon>
        <taxon>Pedobacter</taxon>
    </lineage>
</organism>
<dbReference type="Gene3D" id="3.30.1380.10">
    <property type="match status" value="1"/>
</dbReference>
<feature type="chain" id="PRO_5046866748" description="D-alanyl-D-alanine dipeptidase" evidence="10">
    <location>
        <begin position="19"/>
        <end position="226"/>
    </location>
</feature>
<comment type="function">
    <text evidence="9">Catalyzes hydrolysis of the D-alanyl-D-alanine dipeptide.</text>
</comment>
<evidence type="ECO:0000256" key="9">
    <source>
        <dbReference type="HAMAP-Rule" id="MF_01924"/>
    </source>
</evidence>
<feature type="site" description="Transition state stabilizer" evidence="9">
    <location>
        <position position="112"/>
    </location>
</feature>
<reference evidence="11 12" key="1">
    <citation type="submission" date="2024-01" db="EMBL/GenBank/DDBJ databases">
        <title>Pedobacter sp. nov., isolated from oil-contaminated soil.</title>
        <authorList>
            <person name="Le N.T.T."/>
        </authorList>
    </citation>
    <scope>NUCLEOTIDE SEQUENCE [LARGE SCALE GENOMIC DNA]</scope>
    <source>
        <strain evidence="11 12">VNH31</strain>
    </source>
</reference>
<accession>A0ABU7GZD9</accession>